<protein>
    <submittedName>
        <fullName evidence="6">Flagellar protein FlaE/flagellar protein FlaC</fullName>
    </submittedName>
</protein>
<keyword evidence="6" id="KW-0966">Cell projection</keyword>
<evidence type="ECO:0000256" key="3">
    <source>
        <dbReference type="SAM" id="Coils"/>
    </source>
</evidence>
<dbReference type="GO" id="GO:0097588">
    <property type="term" value="P:archaeal or bacterial-type flagellum-dependent cell motility"/>
    <property type="evidence" value="ECO:0007669"/>
    <property type="project" value="InterPro"/>
</dbReference>
<dbReference type="Pfam" id="PF05377">
    <property type="entry name" value="FlaC_arch"/>
    <property type="match status" value="1"/>
</dbReference>
<feature type="domain" description="Archaeal flagella protein FlaD/E" evidence="5">
    <location>
        <begin position="311"/>
        <end position="403"/>
    </location>
</feature>
<evidence type="ECO:0000259" key="5">
    <source>
        <dbReference type="Pfam" id="PF04659"/>
    </source>
</evidence>
<proteinExistence type="predicted"/>
<evidence type="ECO:0000256" key="1">
    <source>
        <dbReference type="ARBA" id="ARBA00004618"/>
    </source>
</evidence>
<dbReference type="InterPro" id="IPR052494">
    <property type="entry name" value="Flagella_assembly_related"/>
</dbReference>
<evidence type="ECO:0000256" key="4">
    <source>
        <dbReference type="SAM" id="MobiDB-lite"/>
    </source>
</evidence>
<gene>
    <name evidence="6" type="ORF">SAMN05444342_1290</name>
</gene>
<sequence length="427" mass="46297">MKLITLAPHFAPLLSGSVAMGAMGIMDFMEDDESAESESGGDDLFDDDLGGDDFGDLDDGMDGGMDDWGGGGDDGFGDMGGGGSTQELENRLQDLENEVGDIASTVSTVRSENEQISEKVDDVEENVRKLLEIYEMVTRGVNPFVDDVPNGGLGGDAFGGGESGGFGLFDEEEEEADDDLDDDIADADADSFFDDSFDDIEDEEMDDMEMDDMGMEEKEGDGQAGGSTFQELKEEYESGEADWAEEADAEPDDAAESDIEFDVEPEPAPEEEAALETAPEPETGDFEFEEPAQTNESQAAETTVEMRNGMQKPYLATLPAGYIVDLVVMEWLEFLVEEFGSEDAVRTIAYYEDIDWISEPVKEQLLAFVRGIADVTDVDTDATPATLGVDDHIRSLTFMSQLTGDAIEQKVVDHCAQIRGEGHGLQR</sequence>
<dbReference type="InterPro" id="IPR009205">
    <property type="entry name" value="FlaC_arc"/>
</dbReference>
<dbReference type="InterPro" id="IPR016682">
    <property type="entry name" value="FlaD_prd_arc"/>
</dbReference>
<evidence type="ECO:0000313" key="6">
    <source>
        <dbReference type="EMBL" id="SHK44719.1"/>
    </source>
</evidence>
<reference evidence="7" key="1">
    <citation type="submission" date="2016-11" db="EMBL/GenBank/DDBJ databases">
        <authorList>
            <person name="Varghese N."/>
            <person name="Submissions S."/>
        </authorList>
    </citation>
    <scope>NUCLEOTIDE SEQUENCE [LARGE SCALE GENOMIC DNA]</scope>
    <source>
        <strain evidence="7">DX253</strain>
    </source>
</reference>
<accession>A0A1M6SJD9</accession>
<dbReference type="PANTHER" id="PTHR40698">
    <property type="entry name" value="FLAGELLA-RELATED PROTEIN E-RELATED-RELATED"/>
    <property type="match status" value="1"/>
</dbReference>
<keyword evidence="3" id="KW-0175">Coiled coil</keyword>
<dbReference type="PANTHER" id="PTHR40698:SF1">
    <property type="entry name" value="FLAGELLA-RELATED PROTEIN D-RELATED"/>
    <property type="match status" value="1"/>
</dbReference>
<keyword evidence="7" id="KW-1185">Reference proteome</keyword>
<organism evidence="6 7">
    <name type="scientific">Haladaptatus paucihalophilus DX253</name>
    <dbReference type="NCBI Taxonomy" id="797209"/>
    <lineage>
        <taxon>Archaea</taxon>
        <taxon>Methanobacteriati</taxon>
        <taxon>Methanobacteriota</taxon>
        <taxon>Stenosarchaea group</taxon>
        <taxon>Halobacteria</taxon>
        <taxon>Halobacteriales</taxon>
        <taxon>Haladaptataceae</taxon>
        <taxon>Haladaptatus</taxon>
    </lineage>
</organism>
<dbReference type="Proteomes" id="UP000184203">
    <property type="component" value="Unassembled WGS sequence"/>
</dbReference>
<dbReference type="AlphaFoldDB" id="A0A1M6SJD9"/>
<comment type="subcellular location">
    <subcellularLocation>
        <location evidence="1">Archaeal flagellum</location>
    </subcellularLocation>
</comment>
<dbReference type="Pfam" id="PF04659">
    <property type="entry name" value="Arch_fla_DE"/>
    <property type="match status" value="1"/>
</dbReference>
<keyword evidence="6" id="KW-0282">Flagellum</keyword>
<name>A0A1M6SJD9_HALPU</name>
<dbReference type="PIRSF" id="PIRSF017066">
    <property type="entry name" value="FlaD_arch_prd"/>
    <property type="match status" value="1"/>
</dbReference>
<feature type="region of interest" description="Disordered" evidence="4">
    <location>
        <begin position="233"/>
        <end position="295"/>
    </location>
</feature>
<evidence type="ECO:0000256" key="2">
    <source>
        <dbReference type="ARBA" id="ARBA00022440"/>
    </source>
</evidence>
<dbReference type="GO" id="GO:0097589">
    <property type="term" value="C:archaeal-type flagellum"/>
    <property type="evidence" value="ECO:0007669"/>
    <property type="project" value="UniProtKB-SubCell"/>
</dbReference>
<feature type="coiled-coil region" evidence="3">
    <location>
        <begin position="85"/>
        <end position="133"/>
    </location>
</feature>
<keyword evidence="6" id="KW-0969">Cilium</keyword>
<keyword evidence="2" id="KW-0974">Archaeal flagellum</keyword>
<dbReference type="InterPro" id="IPR006752">
    <property type="entry name" value="Arch_fla_DE"/>
</dbReference>
<feature type="region of interest" description="Disordered" evidence="4">
    <location>
        <begin position="32"/>
        <end position="63"/>
    </location>
</feature>
<evidence type="ECO:0000313" key="7">
    <source>
        <dbReference type="Proteomes" id="UP000184203"/>
    </source>
</evidence>
<dbReference type="EMBL" id="FRAN01000002">
    <property type="protein sequence ID" value="SHK44719.1"/>
    <property type="molecule type" value="Genomic_DNA"/>
</dbReference>
<feature type="compositionally biased region" description="Acidic residues" evidence="4">
    <location>
        <begin position="237"/>
        <end position="274"/>
    </location>
</feature>